<comment type="caution">
    <text evidence="1">The sequence shown here is derived from an EMBL/GenBank/DDBJ whole genome shotgun (WGS) entry which is preliminary data.</text>
</comment>
<dbReference type="AlphaFoldDB" id="A0A7W4NR40"/>
<evidence type="ECO:0000313" key="2">
    <source>
        <dbReference type="Proteomes" id="UP000589085"/>
    </source>
</evidence>
<name>A0A7W4NR40_9PROT</name>
<dbReference type="RefSeq" id="WP_182996583.1">
    <property type="nucleotide sequence ID" value="NZ_JABEQJ010000005.1"/>
</dbReference>
<accession>A0A7W4NR40</accession>
<evidence type="ECO:0000313" key="1">
    <source>
        <dbReference type="EMBL" id="MBB2159735.1"/>
    </source>
</evidence>
<gene>
    <name evidence="1" type="ORF">HLH48_06025</name>
</gene>
<dbReference type="Proteomes" id="UP000589085">
    <property type="component" value="Unassembled WGS sequence"/>
</dbReference>
<dbReference type="Pfam" id="PF07409">
    <property type="entry name" value="GP46"/>
    <property type="match status" value="1"/>
</dbReference>
<dbReference type="InterPro" id="IPR010877">
    <property type="entry name" value="Phage_Mu_Gp46"/>
</dbReference>
<reference evidence="1 2" key="1">
    <citation type="submission" date="2020-04" db="EMBL/GenBank/DDBJ databases">
        <title>Description of novel Gluconacetobacter.</title>
        <authorList>
            <person name="Sombolestani A."/>
        </authorList>
    </citation>
    <scope>NUCLEOTIDE SEQUENCE [LARGE SCALE GENOMIC DNA]</scope>
    <source>
        <strain evidence="1 2">LMG 19747</strain>
    </source>
</reference>
<evidence type="ECO:0008006" key="3">
    <source>
        <dbReference type="Google" id="ProtNLM"/>
    </source>
</evidence>
<proteinExistence type="predicted"/>
<dbReference type="EMBL" id="JABEQJ010000005">
    <property type="protein sequence ID" value="MBB2159735.1"/>
    <property type="molecule type" value="Genomic_DNA"/>
</dbReference>
<protein>
    <recommendedName>
        <fullName evidence="3">Bacteriophage protein GP46</fullName>
    </recommendedName>
</protein>
<organism evidence="1 2">
    <name type="scientific">Gluconacetobacter sacchari</name>
    <dbReference type="NCBI Taxonomy" id="92759"/>
    <lineage>
        <taxon>Bacteria</taxon>
        <taxon>Pseudomonadati</taxon>
        <taxon>Pseudomonadota</taxon>
        <taxon>Alphaproteobacteria</taxon>
        <taxon>Acetobacterales</taxon>
        <taxon>Acetobacteraceae</taxon>
        <taxon>Gluconacetobacter</taxon>
    </lineage>
</organism>
<sequence length="166" mass="17511">MDIAIAWDPVAGRGDWSIVSGDLALGDSLASAVLVSLFTDRVAADQPTSADTAIGISASSGPAGSIAADRGGWWGDAFADVPIGSRLWQLRRAVKSGDAAIPAEVQAIVSEALQWLIDDGVASSIAVDAWWSVANRQSVEFRVSVIEPGHSNSRVFQFSWAWKEIS</sequence>